<protein>
    <recommendedName>
        <fullName evidence="4">SCP domain-containing protein</fullName>
    </recommendedName>
</protein>
<feature type="compositionally biased region" description="Polar residues" evidence="1">
    <location>
        <begin position="251"/>
        <end position="261"/>
    </location>
</feature>
<feature type="region of interest" description="Disordered" evidence="1">
    <location>
        <begin position="222"/>
        <end position="264"/>
    </location>
</feature>
<feature type="compositionally biased region" description="Basic and acidic residues" evidence="1">
    <location>
        <begin position="222"/>
        <end position="249"/>
    </location>
</feature>
<evidence type="ECO:0008006" key="4">
    <source>
        <dbReference type="Google" id="ProtNLM"/>
    </source>
</evidence>
<proteinExistence type="predicted"/>
<gene>
    <name evidence="2" type="ORF">KIN34_01820</name>
</gene>
<sequence length="381" mass="39030">MPSTQSRAPELPTQRPGTGAPPAPARSPGSTGAVGVPAPRPAPERHAPATSPTPASPVSPAGRPRRVRVVAVTALVGLAVAGTAGWTVQQQAERARLDEAAARVAAQADAQLARTRVDAVLAASRPATSGTRTDVAAYTAEHAAEVDRLTAAADEAADTLWHARHAGDAADELRTAIRHARAVARSERASLASLRDARAGLVGPADAATAAEKAWRTAEARRLAAERAEAERAARERAQQDTQQDRRQDTGTTPPSATPTIPQGGLVCTGTGGPGASEASTSSLGAAINAYRASLGLARLAVVRSGSLVGHALDMGTAGGIWHSGRDNIVGCAGSADPSYLVQAWSHSSSHDAQMRRTDVSTMDVGAALQSGWLFGAVLFR</sequence>
<evidence type="ECO:0000256" key="1">
    <source>
        <dbReference type="SAM" id="MobiDB-lite"/>
    </source>
</evidence>
<name>A0ABS5TV50_9CELL</name>
<accession>A0ABS5TV50</accession>
<evidence type="ECO:0000313" key="3">
    <source>
        <dbReference type="Proteomes" id="UP000722125"/>
    </source>
</evidence>
<feature type="compositionally biased region" description="Low complexity" evidence="1">
    <location>
        <begin position="48"/>
        <end position="62"/>
    </location>
</feature>
<feature type="region of interest" description="Disordered" evidence="1">
    <location>
        <begin position="1"/>
        <end position="64"/>
    </location>
</feature>
<comment type="caution">
    <text evidence="2">The sequence shown here is derived from an EMBL/GenBank/DDBJ whole genome shotgun (WGS) entry which is preliminary data.</text>
</comment>
<evidence type="ECO:0000313" key="2">
    <source>
        <dbReference type="EMBL" id="MBT0993029.1"/>
    </source>
</evidence>
<organism evidence="2 3">
    <name type="scientific">Cellulomonas fulva</name>
    <dbReference type="NCBI Taxonomy" id="2835530"/>
    <lineage>
        <taxon>Bacteria</taxon>
        <taxon>Bacillati</taxon>
        <taxon>Actinomycetota</taxon>
        <taxon>Actinomycetes</taxon>
        <taxon>Micrococcales</taxon>
        <taxon>Cellulomonadaceae</taxon>
        <taxon>Cellulomonas</taxon>
    </lineage>
</organism>
<dbReference type="EMBL" id="JAHBOH010000001">
    <property type="protein sequence ID" value="MBT0993029.1"/>
    <property type="molecule type" value="Genomic_DNA"/>
</dbReference>
<keyword evidence="3" id="KW-1185">Reference proteome</keyword>
<dbReference type="Proteomes" id="UP000722125">
    <property type="component" value="Unassembled WGS sequence"/>
</dbReference>
<feature type="compositionally biased region" description="Low complexity" evidence="1">
    <location>
        <begin position="26"/>
        <end position="37"/>
    </location>
</feature>
<reference evidence="2 3" key="1">
    <citation type="submission" date="2021-05" db="EMBL/GenBank/DDBJ databases">
        <title>Description of Cellulomonas sp. DKR-3 sp. nov.</title>
        <authorList>
            <person name="Dahal R.H."/>
            <person name="Chaudhary D.K."/>
        </authorList>
    </citation>
    <scope>NUCLEOTIDE SEQUENCE [LARGE SCALE GENOMIC DNA]</scope>
    <source>
        <strain evidence="2 3">DKR-3</strain>
    </source>
</reference>
<dbReference type="RefSeq" id="WP_214346007.1">
    <property type="nucleotide sequence ID" value="NZ_JAHBOH010000001.1"/>
</dbReference>